<keyword evidence="1" id="KW-0812">Transmembrane</keyword>
<name>A0A540X0T6_9BACT</name>
<reference evidence="2 3" key="1">
    <citation type="submission" date="2019-06" db="EMBL/GenBank/DDBJ databases">
        <authorList>
            <person name="Livingstone P."/>
            <person name="Whitworth D."/>
        </authorList>
    </citation>
    <scope>NUCLEOTIDE SEQUENCE [LARGE SCALE GENOMIC DNA]</scope>
    <source>
        <strain evidence="2 3">AM401</strain>
    </source>
</reference>
<evidence type="ECO:0000313" key="2">
    <source>
        <dbReference type="EMBL" id="TQF14820.1"/>
    </source>
</evidence>
<comment type="caution">
    <text evidence="2">The sequence shown here is derived from an EMBL/GenBank/DDBJ whole genome shotgun (WGS) entry which is preliminary data.</text>
</comment>
<feature type="transmembrane region" description="Helical" evidence="1">
    <location>
        <begin position="89"/>
        <end position="109"/>
    </location>
</feature>
<sequence length="270" mass="29015">MRHLDDEALHALARREPDAVKYFREHLATACEACESFLATHSGPDVLDGQVDAVLLALAPPRSDAPLDEVGFARVRRRLRAPRLDTRKWGLIAGAVAAGLLAVVVVPRLRQGGTGVEVGTASQEPGVKGQVGRIALELAVVVRGADGSLRRLDPDTQVDSRDVLLLRYHATEAGTALLFQQRAGEEPQLLGPFALEAGTHDLQDPQGLSGVSLEGESGPLTLWLAASPTGLQPSVDEVKRVLVGEGERWEQGMLAVTRFDVRVRSSQNPR</sequence>
<keyword evidence="3" id="KW-1185">Reference proteome</keyword>
<evidence type="ECO:0000256" key="1">
    <source>
        <dbReference type="SAM" id="Phobius"/>
    </source>
</evidence>
<dbReference type="RefSeq" id="WP_141643524.1">
    <property type="nucleotide sequence ID" value="NZ_VIFM01000058.1"/>
</dbReference>
<gene>
    <name evidence="2" type="ORF">FJV41_16895</name>
</gene>
<evidence type="ECO:0000313" key="3">
    <source>
        <dbReference type="Proteomes" id="UP000315369"/>
    </source>
</evidence>
<protein>
    <submittedName>
        <fullName evidence="2">Uncharacterized protein</fullName>
    </submittedName>
</protein>
<accession>A0A540X0T6</accession>
<organism evidence="2 3">
    <name type="scientific">Myxococcus llanfairpwllgwyngyllgogerychwyrndrobwllllantysiliogogogochensis</name>
    <dbReference type="NCBI Taxonomy" id="2590453"/>
    <lineage>
        <taxon>Bacteria</taxon>
        <taxon>Pseudomonadati</taxon>
        <taxon>Myxococcota</taxon>
        <taxon>Myxococcia</taxon>
        <taxon>Myxococcales</taxon>
        <taxon>Cystobacterineae</taxon>
        <taxon>Myxococcaceae</taxon>
        <taxon>Myxococcus</taxon>
    </lineage>
</organism>
<keyword evidence="1" id="KW-1133">Transmembrane helix</keyword>
<dbReference type="OrthoDB" id="5381191at2"/>
<dbReference type="Proteomes" id="UP000315369">
    <property type="component" value="Unassembled WGS sequence"/>
</dbReference>
<dbReference type="EMBL" id="VIFM01000058">
    <property type="protein sequence ID" value="TQF14820.1"/>
    <property type="molecule type" value="Genomic_DNA"/>
</dbReference>
<keyword evidence="1" id="KW-0472">Membrane</keyword>
<proteinExistence type="predicted"/>
<dbReference type="AlphaFoldDB" id="A0A540X0T6"/>